<reference evidence="2" key="1">
    <citation type="submission" date="2020-05" db="EMBL/GenBank/DDBJ databases">
        <authorList>
            <person name="Chiriac C."/>
            <person name="Salcher M."/>
            <person name="Ghai R."/>
            <person name="Kavagutti S V."/>
        </authorList>
    </citation>
    <scope>NUCLEOTIDE SEQUENCE</scope>
</reference>
<name>A0A6J6W7I1_9ZZZZ</name>
<dbReference type="PANTHER" id="PTHR34068:SF2">
    <property type="entry name" value="UPF0145 PROTEIN SCO3412"/>
    <property type="match status" value="1"/>
</dbReference>
<evidence type="ECO:0000313" key="2">
    <source>
        <dbReference type="EMBL" id="CAB4779073.1"/>
    </source>
</evidence>
<dbReference type="SUPFAM" id="SSF117782">
    <property type="entry name" value="YbjQ-like"/>
    <property type="match status" value="1"/>
</dbReference>
<dbReference type="AlphaFoldDB" id="A0A6J6W7I1"/>
<dbReference type="PANTHER" id="PTHR34068">
    <property type="entry name" value="UPF0145 PROTEIN YBJQ"/>
    <property type="match status" value="1"/>
</dbReference>
<gene>
    <name evidence="2" type="ORF">UFOPK2958_00403</name>
</gene>
<dbReference type="Gene3D" id="3.30.110.70">
    <property type="entry name" value="Hypothetical protein apc22750. Chain B"/>
    <property type="match status" value="1"/>
</dbReference>
<dbReference type="InterPro" id="IPR002765">
    <property type="entry name" value="UPF0145_YbjQ-like"/>
</dbReference>
<sequence>MLIVTTNDAPGYKITKLIGEVSGLTVRTRHIGSQIGASLKSIVGGELAGMTKQLAEAREEAMERLSENARQAGANAIIAMRFDSNELGGIYQEILAYGTAVVIEPLN</sequence>
<accession>A0A6J6W7I1</accession>
<protein>
    <submittedName>
        <fullName evidence="2">Unannotated protein</fullName>
    </submittedName>
</protein>
<dbReference type="HAMAP" id="MF_00338">
    <property type="entry name" value="UPF0145"/>
    <property type="match status" value="1"/>
</dbReference>
<comment type="similarity">
    <text evidence="1">Belongs to the UPF0145 family.</text>
</comment>
<dbReference type="Pfam" id="PF01906">
    <property type="entry name" value="YbjQ_1"/>
    <property type="match status" value="1"/>
</dbReference>
<evidence type="ECO:0000256" key="1">
    <source>
        <dbReference type="ARBA" id="ARBA00010751"/>
    </source>
</evidence>
<dbReference type="InterPro" id="IPR035439">
    <property type="entry name" value="UPF0145_dom_sf"/>
</dbReference>
<organism evidence="2">
    <name type="scientific">freshwater metagenome</name>
    <dbReference type="NCBI Taxonomy" id="449393"/>
    <lineage>
        <taxon>unclassified sequences</taxon>
        <taxon>metagenomes</taxon>
        <taxon>ecological metagenomes</taxon>
    </lineage>
</organism>
<proteinExistence type="inferred from homology"/>
<dbReference type="EMBL" id="CAFAAB010000029">
    <property type="protein sequence ID" value="CAB4779073.1"/>
    <property type="molecule type" value="Genomic_DNA"/>
</dbReference>